<proteinExistence type="predicted"/>
<feature type="domain" description="Luciferase-like" evidence="5">
    <location>
        <begin position="15"/>
        <end position="223"/>
    </location>
</feature>
<dbReference type="InterPro" id="IPR036661">
    <property type="entry name" value="Luciferase-like_sf"/>
</dbReference>
<keyword evidence="3" id="KW-0560">Oxidoreductase</keyword>
<evidence type="ECO:0000313" key="6">
    <source>
        <dbReference type="EMBL" id="GAA2335917.1"/>
    </source>
</evidence>
<organism evidence="6 7">
    <name type="scientific">Dactylosporangium salmoneum</name>
    <dbReference type="NCBI Taxonomy" id="53361"/>
    <lineage>
        <taxon>Bacteria</taxon>
        <taxon>Bacillati</taxon>
        <taxon>Actinomycetota</taxon>
        <taxon>Actinomycetes</taxon>
        <taxon>Micromonosporales</taxon>
        <taxon>Micromonosporaceae</taxon>
        <taxon>Dactylosporangium</taxon>
    </lineage>
</organism>
<evidence type="ECO:0000256" key="4">
    <source>
        <dbReference type="ARBA" id="ARBA00023033"/>
    </source>
</evidence>
<keyword evidence="7" id="KW-1185">Reference proteome</keyword>
<evidence type="ECO:0000256" key="2">
    <source>
        <dbReference type="ARBA" id="ARBA00022643"/>
    </source>
</evidence>
<accession>A0ABN3FRJ3</accession>
<evidence type="ECO:0000256" key="1">
    <source>
        <dbReference type="ARBA" id="ARBA00022630"/>
    </source>
</evidence>
<keyword evidence="4" id="KW-0503">Monooxygenase</keyword>
<dbReference type="PANTHER" id="PTHR30011:SF16">
    <property type="entry name" value="C2H2 FINGER DOMAIN TRANSCRIPTION FACTOR (EUROFUNG)-RELATED"/>
    <property type="match status" value="1"/>
</dbReference>
<sequence length="299" mass="31350">MTLHVALELGGGRDPADIEALARAAIAAEEAGVALVTLADEPVGGGVRIEAGVRAAFLARRTARIGLAPQLHVTATEPFHLATQLASLDHASLGRAAWVVGAANTEEALATIGRAPLDAAGLRREVDDVIDVARRLWDSWEDDAVIRDVPSGRFLDRDRVHHVSFEGATFSIAGPLITPRPPQGQLVVLGADALGVTARLDVALVGGGSIGEVRRRAELARAGGAPLVFADFAGPRPLPELLAALDGVVDGVRLHPAAPDDDLAWLSTVDKPPLRATLRETLGLPRPENRYATSGRETT</sequence>
<name>A0ABN3FRJ3_9ACTN</name>
<dbReference type="InterPro" id="IPR011251">
    <property type="entry name" value="Luciferase-like_dom"/>
</dbReference>
<reference evidence="6 7" key="1">
    <citation type="journal article" date="2019" name="Int. J. Syst. Evol. Microbiol.">
        <title>The Global Catalogue of Microorganisms (GCM) 10K type strain sequencing project: providing services to taxonomists for standard genome sequencing and annotation.</title>
        <authorList>
            <consortium name="The Broad Institute Genomics Platform"/>
            <consortium name="The Broad Institute Genome Sequencing Center for Infectious Disease"/>
            <person name="Wu L."/>
            <person name="Ma J."/>
        </authorList>
    </citation>
    <scope>NUCLEOTIDE SEQUENCE [LARGE SCALE GENOMIC DNA]</scope>
    <source>
        <strain evidence="6 7">JCM 3272</strain>
    </source>
</reference>
<dbReference type="EMBL" id="BAAARV010000016">
    <property type="protein sequence ID" value="GAA2335917.1"/>
    <property type="molecule type" value="Genomic_DNA"/>
</dbReference>
<protein>
    <submittedName>
        <fullName evidence="6">LLM class flavin-dependent oxidoreductase</fullName>
    </submittedName>
</protein>
<evidence type="ECO:0000259" key="5">
    <source>
        <dbReference type="Pfam" id="PF00296"/>
    </source>
</evidence>
<evidence type="ECO:0000313" key="7">
    <source>
        <dbReference type="Proteomes" id="UP001501444"/>
    </source>
</evidence>
<dbReference type="Gene3D" id="3.20.20.30">
    <property type="entry name" value="Luciferase-like domain"/>
    <property type="match status" value="1"/>
</dbReference>
<dbReference type="Proteomes" id="UP001501444">
    <property type="component" value="Unassembled WGS sequence"/>
</dbReference>
<dbReference type="Pfam" id="PF00296">
    <property type="entry name" value="Bac_luciferase"/>
    <property type="match status" value="1"/>
</dbReference>
<dbReference type="InterPro" id="IPR051260">
    <property type="entry name" value="Diverse_substr_monoxygenases"/>
</dbReference>
<keyword evidence="2" id="KW-0288">FMN</keyword>
<comment type="caution">
    <text evidence="6">The sequence shown here is derived from an EMBL/GenBank/DDBJ whole genome shotgun (WGS) entry which is preliminary data.</text>
</comment>
<keyword evidence="1" id="KW-0285">Flavoprotein</keyword>
<dbReference type="PANTHER" id="PTHR30011">
    <property type="entry name" value="ALKANESULFONATE MONOOXYGENASE-RELATED"/>
    <property type="match status" value="1"/>
</dbReference>
<dbReference type="SUPFAM" id="SSF51679">
    <property type="entry name" value="Bacterial luciferase-like"/>
    <property type="match status" value="1"/>
</dbReference>
<evidence type="ECO:0000256" key="3">
    <source>
        <dbReference type="ARBA" id="ARBA00023002"/>
    </source>
</evidence>
<gene>
    <name evidence="6" type="ORF">GCM10010170_016040</name>
</gene>
<dbReference type="RefSeq" id="WP_344611614.1">
    <property type="nucleotide sequence ID" value="NZ_BAAARV010000016.1"/>
</dbReference>